<reference evidence="1" key="3">
    <citation type="submission" date="2015-02" db="UniProtKB">
        <authorList>
            <consortium name="EnsemblProtists"/>
        </authorList>
    </citation>
    <scope>IDENTIFICATION</scope>
    <source>
        <strain evidence="1">DAOM BR144</strain>
    </source>
</reference>
<sequence>MLDDLVLGGASTAANDIRHAGRRAALDAERVFAHVVPPHVFDRAATFLAMDTLTLRLADNDVLQDGTGLNDEDRTFLVTFILPRALHVGTFVFMPPSNGFPGFTTYGLSYLTFPLLVGQVPVGIGAADEVAMVAAAMTAADATKEYNMLRLEVAELGCFGVA</sequence>
<dbReference type="eggNOG" id="ENOG502T37Q">
    <property type="taxonomic scope" value="Eukaryota"/>
</dbReference>
<keyword evidence="2" id="KW-1185">Reference proteome</keyword>
<reference evidence="2" key="2">
    <citation type="submission" date="2010-04" db="EMBL/GenBank/DDBJ databases">
        <authorList>
            <person name="Buell R."/>
            <person name="Hamilton J."/>
            <person name="Hostetler J."/>
        </authorList>
    </citation>
    <scope>NUCLEOTIDE SEQUENCE [LARGE SCALE GENOMIC DNA]</scope>
    <source>
        <strain evidence="2">DAOM:BR144</strain>
    </source>
</reference>
<dbReference type="Proteomes" id="UP000019132">
    <property type="component" value="Unassembled WGS sequence"/>
</dbReference>
<reference evidence="2" key="1">
    <citation type="journal article" date="2010" name="Genome Biol.">
        <title>Genome sequence of the necrotrophic plant pathogen Pythium ultimum reveals original pathogenicity mechanisms and effector repertoire.</title>
        <authorList>
            <person name="Levesque C.A."/>
            <person name="Brouwer H."/>
            <person name="Cano L."/>
            <person name="Hamilton J.P."/>
            <person name="Holt C."/>
            <person name="Huitema E."/>
            <person name="Raffaele S."/>
            <person name="Robideau G.P."/>
            <person name="Thines M."/>
            <person name="Win J."/>
            <person name="Zerillo M.M."/>
            <person name="Beakes G.W."/>
            <person name="Boore J.L."/>
            <person name="Busam D."/>
            <person name="Dumas B."/>
            <person name="Ferriera S."/>
            <person name="Fuerstenberg S.I."/>
            <person name="Gachon C.M."/>
            <person name="Gaulin E."/>
            <person name="Govers F."/>
            <person name="Grenville-Briggs L."/>
            <person name="Horner N."/>
            <person name="Hostetler J."/>
            <person name="Jiang R.H."/>
            <person name="Johnson J."/>
            <person name="Krajaejun T."/>
            <person name="Lin H."/>
            <person name="Meijer H.J."/>
            <person name="Moore B."/>
            <person name="Morris P."/>
            <person name="Phuntmart V."/>
            <person name="Puiu D."/>
            <person name="Shetty J."/>
            <person name="Stajich J.E."/>
            <person name="Tripathy S."/>
            <person name="Wawra S."/>
            <person name="van West P."/>
            <person name="Whitty B.R."/>
            <person name="Coutinho P.M."/>
            <person name="Henrissat B."/>
            <person name="Martin F."/>
            <person name="Thomas P.D."/>
            <person name="Tyler B.M."/>
            <person name="De Vries R.P."/>
            <person name="Kamoun S."/>
            <person name="Yandell M."/>
            <person name="Tisserat N."/>
            <person name="Buell C.R."/>
        </authorList>
    </citation>
    <scope>NUCLEOTIDE SEQUENCE</scope>
    <source>
        <strain evidence="2">DAOM:BR144</strain>
    </source>
</reference>
<dbReference type="EMBL" id="GL376610">
    <property type="status" value="NOT_ANNOTATED_CDS"/>
    <property type="molecule type" value="Genomic_DNA"/>
</dbReference>
<name>K3X5E4_GLOUD</name>
<protein>
    <submittedName>
        <fullName evidence="1">Uncharacterized protein</fullName>
    </submittedName>
</protein>
<dbReference type="InParanoid" id="K3X5E4"/>
<dbReference type="HOGENOM" id="CLU_1638793_0_0_1"/>
<accession>K3X5E4</accession>
<proteinExistence type="predicted"/>
<dbReference type="AlphaFoldDB" id="K3X5E4"/>
<organism evidence="1 2">
    <name type="scientific">Globisporangium ultimum (strain ATCC 200006 / CBS 805.95 / DAOM BR144)</name>
    <name type="common">Pythium ultimum</name>
    <dbReference type="NCBI Taxonomy" id="431595"/>
    <lineage>
        <taxon>Eukaryota</taxon>
        <taxon>Sar</taxon>
        <taxon>Stramenopiles</taxon>
        <taxon>Oomycota</taxon>
        <taxon>Peronosporomycetes</taxon>
        <taxon>Pythiales</taxon>
        <taxon>Pythiaceae</taxon>
        <taxon>Globisporangium</taxon>
    </lineage>
</organism>
<evidence type="ECO:0000313" key="2">
    <source>
        <dbReference type="Proteomes" id="UP000019132"/>
    </source>
</evidence>
<dbReference type="VEuPathDB" id="FungiDB:PYU1_G012417"/>
<evidence type="ECO:0000313" key="1">
    <source>
        <dbReference type="EnsemblProtists" id="PYU1_T012443"/>
    </source>
</evidence>
<dbReference type="EnsemblProtists" id="PYU1_T012443">
    <property type="protein sequence ID" value="PYU1_T012443"/>
    <property type="gene ID" value="PYU1_G012417"/>
</dbReference>